<organism evidence="6 7">
    <name type="scientific">Aphanomyces stellatus</name>
    <dbReference type="NCBI Taxonomy" id="120398"/>
    <lineage>
        <taxon>Eukaryota</taxon>
        <taxon>Sar</taxon>
        <taxon>Stramenopiles</taxon>
        <taxon>Oomycota</taxon>
        <taxon>Saprolegniomycetes</taxon>
        <taxon>Saprolegniales</taxon>
        <taxon>Verrucalvaceae</taxon>
        <taxon>Aphanomyces</taxon>
    </lineage>
</organism>
<dbReference type="SUPFAM" id="SSF64268">
    <property type="entry name" value="PX domain"/>
    <property type="match status" value="1"/>
</dbReference>
<dbReference type="PROSITE" id="PS50195">
    <property type="entry name" value="PX"/>
    <property type="match status" value="1"/>
</dbReference>
<evidence type="ECO:0000259" key="4">
    <source>
        <dbReference type="PROSITE" id="PS50195"/>
    </source>
</evidence>
<comment type="subcellular location">
    <subcellularLocation>
        <location evidence="1">Cytoplasm</location>
    </subcellularLocation>
</comment>
<evidence type="ECO:0000256" key="3">
    <source>
        <dbReference type="SAM" id="Phobius"/>
    </source>
</evidence>
<keyword evidence="3" id="KW-1133">Transmembrane helix</keyword>
<dbReference type="EMBL" id="CAADRA010000110">
    <property type="protein sequence ID" value="VFT78621.1"/>
    <property type="molecule type" value="Genomic_DNA"/>
</dbReference>
<dbReference type="GO" id="GO:0005737">
    <property type="term" value="C:cytoplasm"/>
    <property type="evidence" value="ECO:0007669"/>
    <property type="project" value="UniProtKB-SubCell"/>
</dbReference>
<reference evidence="5" key="2">
    <citation type="submission" date="2019-06" db="EMBL/GenBank/DDBJ databases">
        <title>Genomics analysis of Aphanomyces spp. identifies a new class of oomycete effector associated with host adaptation.</title>
        <authorList>
            <person name="Gaulin E."/>
        </authorList>
    </citation>
    <scope>NUCLEOTIDE SEQUENCE</scope>
    <source>
        <strain evidence="5">CBS 578.67</strain>
    </source>
</reference>
<reference evidence="6 7" key="1">
    <citation type="submission" date="2019-03" db="EMBL/GenBank/DDBJ databases">
        <authorList>
            <person name="Gaulin E."/>
            <person name="Dumas B."/>
        </authorList>
    </citation>
    <scope>NUCLEOTIDE SEQUENCE [LARGE SCALE GENOMIC DNA]</scope>
    <source>
        <strain evidence="6">CBS 568.67</strain>
    </source>
</reference>
<keyword evidence="3" id="KW-0812">Transmembrane</keyword>
<feature type="transmembrane region" description="Helical" evidence="3">
    <location>
        <begin position="79"/>
        <end position="99"/>
    </location>
</feature>
<dbReference type="InterPro" id="IPR001683">
    <property type="entry name" value="PX_dom"/>
</dbReference>
<feature type="transmembrane region" description="Helical" evidence="3">
    <location>
        <begin position="111"/>
        <end position="132"/>
    </location>
</feature>
<evidence type="ECO:0000313" key="7">
    <source>
        <dbReference type="Proteomes" id="UP000332933"/>
    </source>
</evidence>
<dbReference type="AlphaFoldDB" id="A0A485K578"/>
<proteinExistence type="predicted"/>
<dbReference type="InterPro" id="IPR051837">
    <property type="entry name" value="SortingNexin/PXDomain-PKLike"/>
</dbReference>
<feature type="transmembrane region" description="Helical" evidence="3">
    <location>
        <begin position="144"/>
        <end position="164"/>
    </location>
</feature>
<dbReference type="GO" id="GO:0035091">
    <property type="term" value="F:phosphatidylinositol binding"/>
    <property type="evidence" value="ECO:0007669"/>
    <property type="project" value="InterPro"/>
</dbReference>
<dbReference type="CDD" id="cd06093">
    <property type="entry name" value="PX_domain"/>
    <property type="match status" value="1"/>
</dbReference>
<dbReference type="Proteomes" id="UP000332933">
    <property type="component" value="Unassembled WGS sequence"/>
</dbReference>
<accession>A0A485K578</accession>
<feature type="domain" description="PX" evidence="4">
    <location>
        <begin position="234"/>
        <end position="354"/>
    </location>
</feature>
<dbReference type="OrthoDB" id="10254720at2759"/>
<keyword evidence="7" id="KW-1185">Reference proteome</keyword>
<name>A0A485K578_9STRA</name>
<evidence type="ECO:0000313" key="6">
    <source>
        <dbReference type="EMBL" id="VFT78621.1"/>
    </source>
</evidence>
<protein>
    <submittedName>
        <fullName evidence="6">Aste57867_1404 protein</fullName>
    </submittedName>
</protein>
<dbReference type="Pfam" id="PF00787">
    <property type="entry name" value="PX"/>
    <property type="match status" value="1"/>
</dbReference>
<dbReference type="PANTHER" id="PTHR22999:SF23">
    <property type="entry name" value="SORTING NEXIN-16"/>
    <property type="match status" value="1"/>
</dbReference>
<keyword evidence="3" id="KW-0472">Membrane</keyword>
<dbReference type="PANTHER" id="PTHR22999">
    <property type="entry name" value="PX SERINE/THREONINE KINASE PXK"/>
    <property type="match status" value="1"/>
</dbReference>
<keyword evidence="2" id="KW-0963">Cytoplasm</keyword>
<gene>
    <name evidence="6" type="primary">Aste57867_1404</name>
    <name evidence="5" type="ORF">As57867_001403</name>
    <name evidence="6" type="ORF">ASTE57867_1404</name>
</gene>
<sequence>MLEEIYPASDDIFVLVVDVIFALAAGWWVYCIRPLPKTYLSEIIFPFQFCVRGLASLWLMLLTSLSFLADCFYADPTHLVRPLMAAEGLVWLFSTMLIWMEHRRSLQTFPLLRFFWIFRWSIFVKTFVGILHEPRLWTIKAVSLDVFLVSVLGCMTILAVAAVWPQKEITTSSPEVLALTRDRLRSFTGKSFIAKAPPSGTYGSIGLSKLKQLFSEPSTIKHASFDGTIPLSKLSLKIYIPSWTISRRADASFVSYKILIVSPDETWSVRRRFSDFVHLREGLPDYLRKSQYFPDKSLFKRFDPKLIDSRRTRLEKYLNFLVSHPHFDAQTSLPLCDFLELVRQPAKYTLLIQD</sequence>
<feature type="transmembrane region" description="Helical" evidence="3">
    <location>
        <begin position="12"/>
        <end position="31"/>
    </location>
</feature>
<evidence type="ECO:0000256" key="2">
    <source>
        <dbReference type="ARBA" id="ARBA00022490"/>
    </source>
</evidence>
<dbReference type="SMART" id="SM00312">
    <property type="entry name" value="PX"/>
    <property type="match status" value="1"/>
</dbReference>
<evidence type="ECO:0000313" key="5">
    <source>
        <dbReference type="EMBL" id="KAF0718904.1"/>
    </source>
</evidence>
<dbReference type="InterPro" id="IPR036871">
    <property type="entry name" value="PX_dom_sf"/>
</dbReference>
<dbReference type="EMBL" id="VJMH01000110">
    <property type="protein sequence ID" value="KAF0718904.1"/>
    <property type="molecule type" value="Genomic_DNA"/>
</dbReference>
<evidence type="ECO:0000256" key="1">
    <source>
        <dbReference type="ARBA" id="ARBA00004496"/>
    </source>
</evidence>
<dbReference type="Gene3D" id="3.30.1520.10">
    <property type="entry name" value="Phox-like domain"/>
    <property type="match status" value="1"/>
</dbReference>
<feature type="transmembrane region" description="Helical" evidence="3">
    <location>
        <begin position="43"/>
        <end position="67"/>
    </location>
</feature>